<keyword evidence="2" id="KW-1185">Reference proteome</keyword>
<dbReference type="Proteomes" id="UP000529795">
    <property type="component" value="Unassembled WGS sequence"/>
</dbReference>
<dbReference type="RefSeq" id="WP_183983741.1">
    <property type="nucleotide sequence ID" value="NZ_JACIEV010000004.1"/>
</dbReference>
<proteinExistence type="predicted"/>
<dbReference type="AlphaFoldDB" id="A0A840FDI9"/>
<organism evidence="1 2">
    <name type="scientific">Sphingomonas jinjuensis</name>
    <dbReference type="NCBI Taxonomy" id="535907"/>
    <lineage>
        <taxon>Bacteria</taxon>
        <taxon>Pseudomonadati</taxon>
        <taxon>Pseudomonadota</taxon>
        <taxon>Alphaproteobacteria</taxon>
        <taxon>Sphingomonadales</taxon>
        <taxon>Sphingomonadaceae</taxon>
        <taxon>Sphingomonas</taxon>
    </lineage>
</organism>
<dbReference type="InterPro" id="IPR015867">
    <property type="entry name" value="N-reg_PII/ATP_PRibTrfase_C"/>
</dbReference>
<evidence type="ECO:0000313" key="1">
    <source>
        <dbReference type="EMBL" id="MBB4153814.1"/>
    </source>
</evidence>
<reference evidence="1 2" key="1">
    <citation type="submission" date="2020-08" db="EMBL/GenBank/DDBJ databases">
        <title>Genomic Encyclopedia of Type Strains, Phase IV (KMG-IV): sequencing the most valuable type-strain genomes for metagenomic binning, comparative biology and taxonomic classification.</title>
        <authorList>
            <person name="Goeker M."/>
        </authorList>
    </citation>
    <scope>NUCLEOTIDE SEQUENCE [LARGE SCALE GENOMIC DNA]</scope>
    <source>
        <strain evidence="1 2">YC6723</strain>
    </source>
</reference>
<evidence type="ECO:0000313" key="2">
    <source>
        <dbReference type="Proteomes" id="UP000529795"/>
    </source>
</evidence>
<accession>A0A840FDI9</accession>
<gene>
    <name evidence="1" type="ORF">GGQ80_001720</name>
</gene>
<comment type="caution">
    <text evidence="1">The sequence shown here is derived from an EMBL/GenBank/DDBJ whole genome shotgun (WGS) entry which is preliminary data.</text>
</comment>
<sequence length="134" mass="13665">MTRRVTAIRIHCPVEAGTLAALLGGDTAAAAAGDATLAAMMAVIRAHPVLGDFGVYQSVMELAPGWEVFTPSPQATPTLGAAGATTISPTVIVKSYAAFDADPAQLDAALAAIMAAHPWETPVVELVEAALLTR</sequence>
<dbReference type="Gene3D" id="3.30.70.120">
    <property type="match status" value="1"/>
</dbReference>
<protein>
    <submittedName>
        <fullName evidence="1">Uncharacterized protein</fullName>
    </submittedName>
</protein>
<dbReference type="EMBL" id="JACIEV010000004">
    <property type="protein sequence ID" value="MBB4153814.1"/>
    <property type="molecule type" value="Genomic_DNA"/>
</dbReference>
<name>A0A840FDI9_9SPHN</name>